<dbReference type="AlphaFoldDB" id="A0A840P4I2"/>
<accession>A0A840P4I2</accession>
<dbReference type="GO" id="GO:0032993">
    <property type="term" value="C:protein-DNA complex"/>
    <property type="evidence" value="ECO:0007669"/>
    <property type="project" value="TreeGrafter"/>
</dbReference>
<dbReference type="PRINTS" id="PR00039">
    <property type="entry name" value="HTHLYSR"/>
</dbReference>
<evidence type="ECO:0000256" key="1">
    <source>
        <dbReference type="ARBA" id="ARBA00009437"/>
    </source>
</evidence>
<proteinExistence type="inferred from homology"/>
<dbReference type="Gene3D" id="1.10.10.10">
    <property type="entry name" value="Winged helix-like DNA-binding domain superfamily/Winged helix DNA-binding domain"/>
    <property type="match status" value="1"/>
</dbReference>
<comment type="similarity">
    <text evidence="1">Belongs to the LysR transcriptional regulatory family.</text>
</comment>
<dbReference type="InterPro" id="IPR036388">
    <property type="entry name" value="WH-like_DNA-bd_sf"/>
</dbReference>
<dbReference type="Gene3D" id="3.40.190.10">
    <property type="entry name" value="Periplasmic binding protein-like II"/>
    <property type="match status" value="2"/>
</dbReference>
<reference evidence="6 7" key="1">
    <citation type="submission" date="2020-08" db="EMBL/GenBank/DDBJ databases">
        <title>Genomic Encyclopedia of Type Strains, Phase IV (KMG-IV): sequencing the most valuable type-strain genomes for metagenomic binning, comparative biology and taxonomic classification.</title>
        <authorList>
            <person name="Goeker M."/>
        </authorList>
    </citation>
    <scope>NUCLEOTIDE SEQUENCE [LARGE SCALE GENOMIC DNA]</scope>
    <source>
        <strain evidence="6 7">DSM 45615</strain>
    </source>
</reference>
<dbReference type="Proteomes" id="UP000578449">
    <property type="component" value="Unassembled WGS sequence"/>
</dbReference>
<feature type="domain" description="HTH lysR-type" evidence="5">
    <location>
        <begin position="1"/>
        <end position="60"/>
    </location>
</feature>
<evidence type="ECO:0000256" key="2">
    <source>
        <dbReference type="ARBA" id="ARBA00023015"/>
    </source>
</evidence>
<keyword evidence="2" id="KW-0805">Transcription regulation</keyword>
<protein>
    <submittedName>
        <fullName evidence="6">DNA-binding transcriptional LysR family regulator</fullName>
    </submittedName>
</protein>
<evidence type="ECO:0000259" key="5">
    <source>
        <dbReference type="PROSITE" id="PS50931"/>
    </source>
</evidence>
<dbReference type="SUPFAM" id="SSF46785">
    <property type="entry name" value="Winged helix' DNA-binding domain"/>
    <property type="match status" value="1"/>
</dbReference>
<evidence type="ECO:0000256" key="3">
    <source>
        <dbReference type="ARBA" id="ARBA00023125"/>
    </source>
</evidence>
<dbReference type="SUPFAM" id="SSF53850">
    <property type="entry name" value="Periplasmic binding protein-like II"/>
    <property type="match status" value="1"/>
</dbReference>
<dbReference type="InterPro" id="IPR036390">
    <property type="entry name" value="WH_DNA-bd_sf"/>
</dbReference>
<dbReference type="GO" id="GO:0003700">
    <property type="term" value="F:DNA-binding transcription factor activity"/>
    <property type="evidence" value="ECO:0007669"/>
    <property type="project" value="InterPro"/>
</dbReference>
<evidence type="ECO:0000313" key="6">
    <source>
        <dbReference type="EMBL" id="MBB5130955.1"/>
    </source>
</evidence>
<dbReference type="InterPro" id="IPR005119">
    <property type="entry name" value="LysR_subst-bd"/>
</dbReference>
<dbReference type="EMBL" id="JACHGN010000001">
    <property type="protein sequence ID" value="MBB5130955.1"/>
    <property type="molecule type" value="Genomic_DNA"/>
</dbReference>
<dbReference type="RefSeq" id="WP_185047762.1">
    <property type="nucleotide sequence ID" value="NZ_BAABIX010000013.1"/>
</dbReference>
<dbReference type="PANTHER" id="PTHR30346:SF0">
    <property type="entry name" value="HCA OPERON TRANSCRIPTIONAL ACTIVATOR HCAR"/>
    <property type="match status" value="1"/>
</dbReference>
<keyword evidence="3 6" id="KW-0238">DNA-binding</keyword>
<dbReference type="Pfam" id="PF00126">
    <property type="entry name" value="HTH_1"/>
    <property type="match status" value="1"/>
</dbReference>
<keyword evidence="7" id="KW-1185">Reference proteome</keyword>
<dbReference type="GO" id="GO:0003677">
    <property type="term" value="F:DNA binding"/>
    <property type="evidence" value="ECO:0007669"/>
    <property type="project" value="UniProtKB-KW"/>
</dbReference>
<evidence type="ECO:0000313" key="7">
    <source>
        <dbReference type="Proteomes" id="UP000578449"/>
    </source>
</evidence>
<dbReference type="PROSITE" id="PS50931">
    <property type="entry name" value="HTH_LYSR"/>
    <property type="match status" value="1"/>
</dbReference>
<keyword evidence="4" id="KW-0804">Transcription</keyword>
<gene>
    <name evidence="6" type="ORF">HNP84_000643</name>
</gene>
<comment type="caution">
    <text evidence="6">The sequence shown here is derived from an EMBL/GenBank/DDBJ whole genome shotgun (WGS) entry which is preliminary data.</text>
</comment>
<sequence>MDVHLRDLRYFVAVAEELNVTRAAQRLFVSQPALSKQVRMLERQLGFPLFERVPAGMTLTPHGEALLSYARETLERWNAGVEAARGAVPSGTLVVGMQTAVGRGIQQRALRAFRAAMPGWELSLRLVKWSDPSGGLADGSSDVAFVWLPAVPGLRTRVLSVERRLIAMAESHPLAGKEEVTLDDLREEPFIALPAEAGPLRDFWLARDARDDEPVIAATAGTADETFEAVTSGLGVALIAEGNATLYSRPGVAYRPVRGLAPAELAIAWRADDTRPQTRAFLAALPGGRGDAGQRASA</sequence>
<dbReference type="Pfam" id="PF03466">
    <property type="entry name" value="LysR_substrate"/>
    <property type="match status" value="1"/>
</dbReference>
<evidence type="ECO:0000256" key="4">
    <source>
        <dbReference type="ARBA" id="ARBA00023163"/>
    </source>
</evidence>
<dbReference type="PANTHER" id="PTHR30346">
    <property type="entry name" value="TRANSCRIPTIONAL DUAL REGULATOR HCAR-RELATED"/>
    <property type="match status" value="1"/>
</dbReference>
<dbReference type="CDD" id="cd08414">
    <property type="entry name" value="PBP2_LTTR_aromatics_like"/>
    <property type="match status" value="1"/>
</dbReference>
<dbReference type="FunFam" id="1.10.10.10:FF:000001">
    <property type="entry name" value="LysR family transcriptional regulator"/>
    <property type="match status" value="1"/>
</dbReference>
<name>A0A840P4I2_9ACTN</name>
<organism evidence="6 7">
    <name type="scientific">Thermocatellispora tengchongensis</name>
    <dbReference type="NCBI Taxonomy" id="1073253"/>
    <lineage>
        <taxon>Bacteria</taxon>
        <taxon>Bacillati</taxon>
        <taxon>Actinomycetota</taxon>
        <taxon>Actinomycetes</taxon>
        <taxon>Streptosporangiales</taxon>
        <taxon>Streptosporangiaceae</taxon>
        <taxon>Thermocatellispora</taxon>
    </lineage>
</organism>
<dbReference type="InterPro" id="IPR000847">
    <property type="entry name" value="LysR_HTH_N"/>
</dbReference>